<feature type="coiled-coil region" evidence="2">
    <location>
        <begin position="104"/>
        <end position="266"/>
    </location>
</feature>
<reference evidence="4 5" key="1">
    <citation type="submission" date="2022-11" db="EMBL/GenBank/DDBJ databases">
        <title>Whole genome sequence of Eschrichtius robustus ER-17-0199.</title>
        <authorList>
            <person name="Bruniche-Olsen A."/>
            <person name="Black A.N."/>
            <person name="Fields C.J."/>
            <person name="Walden K."/>
            <person name="Dewoody J.A."/>
        </authorList>
    </citation>
    <scope>NUCLEOTIDE SEQUENCE [LARGE SCALE GENOMIC DNA]</scope>
    <source>
        <strain evidence="4">ER-17-0199</strain>
        <tissue evidence="4">Blubber</tissue>
    </source>
</reference>
<keyword evidence="1 2" id="KW-0175">Coiled coil</keyword>
<protein>
    <submittedName>
        <fullName evidence="4">Uncharacterized protein</fullName>
    </submittedName>
</protein>
<evidence type="ECO:0000256" key="1">
    <source>
        <dbReference type="ARBA" id="ARBA00023054"/>
    </source>
</evidence>
<name>A0AB34HGY0_ESCRO</name>
<comment type="caution">
    <text evidence="4">The sequence shown here is derived from an EMBL/GenBank/DDBJ whole genome shotgun (WGS) entry which is preliminary data.</text>
</comment>
<sequence>MEEGVIRYFQFCREVPLAEARGVTIGFGNVEVIIGLDTAKLQYDKRQWNLLKLKGNYTKFKLGSTGENEEHQKWIEVPLKEGGDLQPPLGSLLKEKAPEIQRLQEEWQSQKARLQAQVLQMQQALEQCTSNYREDLRELRQLSDREREQLRRELQETVQQNQVAKAQLEAAHQRALRMVEKAKHQEVKATEERLKKESSHSLQIQHQAHRLELQALEEKAQQELQGELERMQAQQELLLESLRQELAGQRAACSEHRKDLEALQAELRAPGSVARRQAITPCPGDSEDRAGTAEVSTPALPMPHPSWSSVRERLWVLGIHLKCICVKPSVAPYCYENKLPMVSLTLKSLYPLAAYPPLLYMQALHPASLPLHMPCPLPGTPSSLFSAQLILQCPADPSMLGPPLHTRE</sequence>
<evidence type="ECO:0000313" key="4">
    <source>
        <dbReference type="EMBL" id="KAJ8790035.1"/>
    </source>
</evidence>
<accession>A0AB34HGY0</accession>
<dbReference type="AlphaFoldDB" id="A0AB34HGY0"/>
<evidence type="ECO:0000256" key="3">
    <source>
        <dbReference type="SAM" id="MobiDB-lite"/>
    </source>
</evidence>
<dbReference type="PANTHER" id="PTHR18870:SF8">
    <property type="entry name" value="PROTEIN FAM184B"/>
    <property type="match status" value="1"/>
</dbReference>
<dbReference type="Proteomes" id="UP001159641">
    <property type="component" value="Unassembled WGS sequence"/>
</dbReference>
<evidence type="ECO:0000256" key="2">
    <source>
        <dbReference type="SAM" id="Coils"/>
    </source>
</evidence>
<keyword evidence="5" id="KW-1185">Reference proteome</keyword>
<dbReference type="PANTHER" id="PTHR18870">
    <property type="entry name" value="PROTEIN TAG-278-RELATED"/>
    <property type="match status" value="1"/>
</dbReference>
<gene>
    <name evidence="4" type="ORF">J1605_004787</name>
</gene>
<evidence type="ECO:0000313" key="5">
    <source>
        <dbReference type="Proteomes" id="UP001159641"/>
    </source>
</evidence>
<dbReference type="EMBL" id="JAIQCJ010001385">
    <property type="protein sequence ID" value="KAJ8790035.1"/>
    <property type="molecule type" value="Genomic_DNA"/>
</dbReference>
<organism evidence="4 5">
    <name type="scientific">Eschrichtius robustus</name>
    <name type="common">California gray whale</name>
    <name type="synonym">Eschrichtius gibbosus</name>
    <dbReference type="NCBI Taxonomy" id="9764"/>
    <lineage>
        <taxon>Eukaryota</taxon>
        <taxon>Metazoa</taxon>
        <taxon>Chordata</taxon>
        <taxon>Craniata</taxon>
        <taxon>Vertebrata</taxon>
        <taxon>Euteleostomi</taxon>
        <taxon>Mammalia</taxon>
        <taxon>Eutheria</taxon>
        <taxon>Laurasiatheria</taxon>
        <taxon>Artiodactyla</taxon>
        <taxon>Whippomorpha</taxon>
        <taxon>Cetacea</taxon>
        <taxon>Mysticeti</taxon>
        <taxon>Eschrichtiidae</taxon>
        <taxon>Eschrichtius</taxon>
    </lineage>
</organism>
<proteinExistence type="predicted"/>
<feature type="region of interest" description="Disordered" evidence="3">
    <location>
        <begin position="274"/>
        <end position="300"/>
    </location>
</feature>